<evidence type="ECO:0000313" key="1">
    <source>
        <dbReference type="EMBL" id="BBI60965.1"/>
    </source>
</evidence>
<dbReference type="AlphaFoldDB" id="A0A455U4V9"/>
<accession>A0A455U4V9</accession>
<name>A0A455U4V9_9GAMM</name>
<sequence length="50" mass="5597">MESLEKKCSWSWTPWGTPGIDNRSIISASYRECQFSDGSQLVEQCLGIAT</sequence>
<organism evidence="1 2">
    <name type="scientific">Vreelandella sulfidaeris</name>
    <dbReference type="NCBI Taxonomy" id="115553"/>
    <lineage>
        <taxon>Bacteria</taxon>
        <taxon>Pseudomonadati</taxon>
        <taxon>Pseudomonadota</taxon>
        <taxon>Gammaproteobacteria</taxon>
        <taxon>Oceanospirillales</taxon>
        <taxon>Halomonadaceae</taxon>
        <taxon>Vreelandella</taxon>
    </lineage>
</organism>
<evidence type="ECO:0000313" key="2">
    <source>
        <dbReference type="Proteomes" id="UP000320231"/>
    </source>
</evidence>
<proteinExistence type="predicted"/>
<dbReference type="KEGG" id="hsr:HSBAA_22710"/>
<reference evidence="1 2" key="1">
    <citation type="journal article" date="2019" name="Microbiol. Resour. Announc.">
        <title>Complete Genome Sequence of Halomonas sulfidaeris Strain Esulfide1 Isolated from a Metal Sulfide Rock at a Depth of 2,200 Meters, Obtained Using Nanopore Sequencing.</title>
        <authorList>
            <person name="Saito M."/>
            <person name="Nishigata A."/>
            <person name="Galipon J."/>
            <person name="Arakawa K."/>
        </authorList>
    </citation>
    <scope>NUCLEOTIDE SEQUENCE [LARGE SCALE GENOMIC DNA]</scope>
    <source>
        <strain evidence="1 2">ATCC BAA-803</strain>
    </source>
</reference>
<dbReference type="Proteomes" id="UP000320231">
    <property type="component" value="Chromosome"/>
</dbReference>
<dbReference type="EMBL" id="AP019514">
    <property type="protein sequence ID" value="BBI60965.1"/>
    <property type="molecule type" value="Genomic_DNA"/>
</dbReference>
<gene>
    <name evidence="1" type="ORF">HSBAA_22710</name>
</gene>
<protein>
    <submittedName>
        <fullName evidence="1">Uncharacterized protein</fullName>
    </submittedName>
</protein>